<evidence type="ECO:0000313" key="2">
    <source>
        <dbReference type="Proteomes" id="UP001499878"/>
    </source>
</evidence>
<accession>A0ABP9TEU2</accession>
<dbReference type="Proteomes" id="UP001499878">
    <property type="component" value="Unassembled WGS sequence"/>
</dbReference>
<gene>
    <name evidence="1" type="ORF">GCM10023323_71550</name>
</gene>
<comment type="caution">
    <text evidence="1">The sequence shown here is derived from an EMBL/GenBank/DDBJ whole genome shotgun (WGS) entry which is preliminary data.</text>
</comment>
<organism evidence="1 2">
    <name type="scientific">Streptomyces thinghirensis</name>
    <dbReference type="NCBI Taxonomy" id="551547"/>
    <lineage>
        <taxon>Bacteria</taxon>
        <taxon>Bacillati</taxon>
        <taxon>Actinomycetota</taxon>
        <taxon>Actinomycetes</taxon>
        <taxon>Kitasatosporales</taxon>
        <taxon>Streptomycetaceae</taxon>
        <taxon>Streptomyces</taxon>
    </lineage>
</organism>
<sequence length="122" mass="12920">MEPADLLFQRGVAPALLEPAPPPPARRETLDRVAAWPPRPCSACGTEAVTARAVTCAGAGPRWVDLCRDHALAVRRPSRVPATLEGIAADLYAAAEEAGLSRVTFYSSFEAAAVGRPEEDPQ</sequence>
<name>A0ABP9TEU2_9ACTN</name>
<evidence type="ECO:0000313" key="1">
    <source>
        <dbReference type="EMBL" id="GAA5216854.1"/>
    </source>
</evidence>
<keyword evidence="2" id="KW-1185">Reference proteome</keyword>
<dbReference type="EMBL" id="BAABJR010000028">
    <property type="protein sequence ID" value="GAA5216854.1"/>
    <property type="molecule type" value="Genomic_DNA"/>
</dbReference>
<proteinExistence type="predicted"/>
<dbReference type="RefSeq" id="WP_345637774.1">
    <property type="nucleotide sequence ID" value="NZ_BAABJR010000028.1"/>
</dbReference>
<protein>
    <submittedName>
        <fullName evidence="1">Uncharacterized protein</fullName>
    </submittedName>
</protein>
<reference evidence="2" key="1">
    <citation type="journal article" date="2019" name="Int. J. Syst. Evol. Microbiol.">
        <title>The Global Catalogue of Microorganisms (GCM) 10K type strain sequencing project: providing services to taxonomists for standard genome sequencing and annotation.</title>
        <authorList>
            <consortium name="The Broad Institute Genomics Platform"/>
            <consortium name="The Broad Institute Genome Sequencing Center for Infectious Disease"/>
            <person name="Wu L."/>
            <person name="Ma J."/>
        </authorList>
    </citation>
    <scope>NUCLEOTIDE SEQUENCE [LARGE SCALE GENOMIC DNA]</scope>
    <source>
        <strain evidence="2">JCM 18306</strain>
    </source>
</reference>